<comment type="subcellular location">
    <subcellularLocation>
        <location evidence="1">Cell membrane</location>
        <topology evidence="1">Multi-pass membrane protein</topology>
    </subcellularLocation>
</comment>
<dbReference type="GO" id="GO:0005886">
    <property type="term" value="C:plasma membrane"/>
    <property type="evidence" value="ECO:0007669"/>
    <property type="project" value="UniProtKB-SubCell"/>
</dbReference>
<dbReference type="Gene3D" id="3.30.565.10">
    <property type="entry name" value="Histidine kinase-like ATPase, C-terminal domain"/>
    <property type="match status" value="1"/>
</dbReference>
<evidence type="ECO:0000256" key="4">
    <source>
        <dbReference type="ARBA" id="ARBA00022679"/>
    </source>
</evidence>
<dbReference type="InterPro" id="IPR050640">
    <property type="entry name" value="Bact_2-comp_sensor_kinase"/>
</dbReference>
<dbReference type="InterPro" id="IPR010559">
    <property type="entry name" value="Sig_transdc_His_kin_internal"/>
</dbReference>
<evidence type="ECO:0000256" key="7">
    <source>
        <dbReference type="ARBA" id="ARBA00022777"/>
    </source>
</evidence>
<organism evidence="14 15">
    <name type="scientific">Enterococcus casseliflavus</name>
    <name type="common">Enterococcus flavescens</name>
    <dbReference type="NCBI Taxonomy" id="37734"/>
    <lineage>
        <taxon>Bacteria</taxon>
        <taxon>Bacillati</taxon>
        <taxon>Bacillota</taxon>
        <taxon>Bacilli</taxon>
        <taxon>Lactobacillales</taxon>
        <taxon>Enterococcaceae</taxon>
        <taxon>Enterococcus</taxon>
    </lineage>
</organism>
<evidence type="ECO:0000256" key="3">
    <source>
        <dbReference type="ARBA" id="ARBA00022553"/>
    </source>
</evidence>
<comment type="caution">
    <text evidence="14">The sequence shown here is derived from an EMBL/GenBank/DDBJ whole genome shotgun (WGS) entry which is preliminary data.</text>
</comment>
<evidence type="ECO:0000256" key="2">
    <source>
        <dbReference type="ARBA" id="ARBA00022475"/>
    </source>
</evidence>
<dbReference type="Gene3D" id="6.10.340.10">
    <property type="match status" value="1"/>
</dbReference>
<evidence type="ECO:0000259" key="13">
    <source>
        <dbReference type="PROSITE" id="PS50885"/>
    </source>
</evidence>
<evidence type="ECO:0000256" key="5">
    <source>
        <dbReference type="ARBA" id="ARBA00022692"/>
    </source>
</evidence>
<dbReference type="EMBL" id="QRMZ01000013">
    <property type="protein sequence ID" value="RHK06039.1"/>
    <property type="molecule type" value="Genomic_DNA"/>
</dbReference>
<evidence type="ECO:0000256" key="10">
    <source>
        <dbReference type="ARBA" id="ARBA00023012"/>
    </source>
</evidence>
<dbReference type="Pfam" id="PF00672">
    <property type="entry name" value="HAMP"/>
    <property type="match status" value="1"/>
</dbReference>
<dbReference type="InterPro" id="IPR036890">
    <property type="entry name" value="HATPase_C_sf"/>
</dbReference>
<name>A0A415ERV9_ENTCA</name>
<dbReference type="InterPro" id="IPR003594">
    <property type="entry name" value="HATPase_dom"/>
</dbReference>
<evidence type="ECO:0000256" key="6">
    <source>
        <dbReference type="ARBA" id="ARBA00022741"/>
    </source>
</evidence>
<feature type="transmembrane region" description="Helical" evidence="12">
    <location>
        <begin position="21"/>
        <end position="43"/>
    </location>
</feature>
<dbReference type="CDD" id="cd06225">
    <property type="entry name" value="HAMP"/>
    <property type="match status" value="1"/>
</dbReference>
<evidence type="ECO:0000256" key="8">
    <source>
        <dbReference type="ARBA" id="ARBA00022840"/>
    </source>
</evidence>
<dbReference type="PANTHER" id="PTHR34220">
    <property type="entry name" value="SENSOR HISTIDINE KINASE YPDA"/>
    <property type="match status" value="1"/>
</dbReference>
<dbReference type="Pfam" id="PF06580">
    <property type="entry name" value="His_kinase"/>
    <property type="match status" value="1"/>
</dbReference>
<keyword evidence="2" id="KW-1003">Cell membrane</keyword>
<dbReference type="PROSITE" id="PS50885">
    <property type="entry name" value="HAMP"/>
    <property type="match status" value="1"/>
</dbReference>
<proteinExistence type="predicted"/>
<evidence type="ECO:0000256" key="9">
    <source>
        <dbReference type="ARBA" id="ARBA00022989"/>
    </source>
</evidence>
<keyword evidence="3" id="KW-0597">Phosphoprotein</keyword>
<dbReference type="Proteomes" id="UP000286288">
    <property type="component" value="Unassembled WGS sequence"/>
</dbReference>
<evidence type="ECO:0000256" key="1">
    <source>
        <dbReference type="ARBA" id="ARBA00004651"/>
    </source>
</evidence>
<evidence type="ECO:0000313" key="14">
    <source>
        <dbReference type="EMBL" id="RHK06039.1"/>
    </source>
</evidence>
<keyword evidence="9 12" id="KW-1133">Transmembrane helix</keyword>
<dbReference type="SUPFAM" id="SSF55874">
    <property type="entry name" value="ATPase domain of HSP90 chaperone/DNA topoisomerase II/histidine kinase"/>
    <property type="match status" value="1"/>
</dbReference>
<protein>
    <submittedName>
        <fullName evidence="14">Sensor histidine kinase</fullName>
    </submittedName>
</protein>
<dbReference type="PANTHER" id="PTHR34220:SF11">
    <property type="entry name" value="SENSOR PROTEIN KINASE HPTS"/>
    <property type="match status" value="1"/>
</dbReference>
<dbReference type="Pfam" id="PF02518">
    <property type="entry name" value="HATPase_c"/>
    <property type="match status" value="1"/>
</dbReference>
<keyword evidence="8" id="KW-0067">ATP-binding</keyword>
<evidence type="ECO:0000256" key="12">
    <source>
        <dbReference type="SAM" id="Phobius"/>
    </source>
</evidence>
<dbReference type="SMART" id="SM00304">
    <property type="entry name" value="HAMP"/>
    <property type="match status" value="1"/>
</dbReference>
<dbReference type="InterPro" id="IPR003660">
    <property type="entry name" value="HAMP_dom"/>
</dbReference>
<evidence type="ECO:0000256" key="11">
    <source>
        <dbReference type="ARBA" id="ARBA00023136"/>
    </source>
</evidence>
<dbReference type="SUPFAM" id="SSF158472">
    <property type="entry name" value="HAMP domain-like"/>
    <property type="match status" value="1"/>
</dbReference>
<dbReference type="AlphaFoldDB" id="A0A415ERV9"/>
<reference evidence="14 15" key="1">
    <citation type="submission" date="2018-08" db="EMBL/GenBank/DDBJ databases">
        <title>A genome reference for cultivated species of the human gut microbiota.</title>
        <authorList>
            <person name="Zou Y."/>
            <person name="Xue W."/>
            <person name="Luo G."/>
        </authorList>
    </citation>
    <scope>NUCLEOTIDE SEQUENCE [LARGE SCALE GENOMIC DNA]</scope>
    <source>
        <strain evidence="14 15">AF48-16</strain>
    </source>
</reference>
<keyword evidence="6" id="KW-0547">Nucleotide-binding</keyword>
<evidence type="ECO:0000313" key="15">
    <source>
        <dbReference type="Proteomes" id="UP000286288"/>
    </source>
</evidence>
<feature type="domain" description="HAMP" evidence="13">
    <location>
        <begin position="305"/>
        <end position="358"/>
    </location>
</feature>
<keyword evidence="10" id="KW-0902">Two-component regulatory system</keyword>
<dbReference type="GO" id="GO:0000155">
    <property type="term" value="F:phosphorelay sensor kinase activity"/>
    <property type="evidence" value="ECO:0007669"/>
    <property type="project" value="InterPro"/>
</dbReference>
<dbReference type="GO" id="GO:0005524">
    <property type="term" value="F:ATP binding"/>
    <property type="evidence" value="ECO:0007669"/>
    <property type="project" value="UniProtKB-KW"/>
</dbReference>
<sequence>MTKQRFRLFKHDFLINQLMQLYSVLLVIISIIIMLVLTAYTGADRFNSSERLVEATSMQLDAYVQDQNAVVSTVLGEFTSSDTAFESLRNYLQLSLPDYFSYSNDIFRQTGQSVYLPNILYRLIRNHPSIEEIIIQLDESNETLVATPDTPYGEKRSGKQIDLKNRLFFVRSIAQPSNYAQPLGQVYVIFHSDDVLANRQEDNQAHGINSFLYTSNGQRLYKDAANLSKQTLAKIDQAVAHGTIHDTLSKDFYIKKQTTVSGELSLILLSKGVIWRDIFSSAIWIFSFGIGILLLVLWVLHRTFKRYTSQVQQIVYATKEVSQGNFNKRIDTANVQQELKEIAEAINQMTYSINEYIKDIYTLEIKQRDADMRALQAQINPHFLYNTLEYIRMYALSRNQEELADVVYAFSALLRNNTTQEKTKTLKEEIDFCEKYVYLFQMRYPDKIAYHVTIDSALEQLELPKFTLQPLVENYFVHGIDYQRNDNAISIKAYKEVDQIVIEVKDNGKGADPQQLAMIQEELQNQEIGAQTSIGIKNVHERLRGMFNSAYQMDVTSQAGAGFTVKVRLDEKRLQRGHETDV</sequence>
<keyword evidence="7 14" id="KW-0418">Kinase</keyword>
<accession>A0A415ERV9</accession>
<feature type="transmembrane region" description="Helical" evidence="12">
    <location>
        <begin position="278"/>
        <end position="300"/>
    </location>
</feature>
<keyword evidence="5 12" id="KW-0812">Transmembrane</keyword>
<gene>
    <name evidence="14" type="ORF">DW084_10995</name>
</gene>
<keyword evidence="11 12" id="KW-0472">Membrane</keyword>
<keyword evidence="4" id="KW-0808">Transferase</keyword>